<organism evidence="2 3">
    <name type="scientific">Corynebacterium evansiae</name>
    <dbReference type="NCBI Taxonomy" id="2913499"/>
    <lineage>
        <taxon>Bacteria</taxon>
        <taxon>Bacillati</taxon>
        <taxon>Actinomycetota</taxon>
        <taxon>Actinomycetes</taxon>
        <taxon>Mycobacteriales</taxon>
        <taxon>Corynebacteriaceae</taxon>
        <taxon>Corynebacterium</taxon>
    </lineage>
</organism>
<name>A0A9X3LPG0_9CORY</name>
<dbReference type="InterPro" id="IPR025557">
    <property type="entry name" value="DUF4282"/>
</dbReference>
<protein>
    <submittedName>
        <fullName evidence="2">DUF4282 domain-containing protein</fullName>
    </submittedName>
</protein>
<accession>A0A9X3LPG0</accession>
<feature type="transmembrane region" description="Helical" evidence="1">
    <location>
        <begin position="26"/>
        <end position="47"/>
    </location>
</feature>
<proteinExistence type="predicted"/>
<keyword evidence="1" id="KW-1133">Transmembrane helix</keyword>
<dbReference type="Proteomes" id="UP001146469">
    <property type="component" value="Unassembled WGS sequence"/>
</dbReference>
<gene>
    <name evidence="2" type="ORF">L8V00_06185</name>
</gene>
<evidence type="ECO:0000313" key="2">
    <source>
        <dbReference type="EMBL" id="MCZ9289793.1"/>
    </source>
</evidence>
<dbReference type="RefSeq" id="WP_269944522.1">
    <property type="nucleotide sequence ID" value="NZ_JAKMUT010000004.1"/>
</dbReference>
<reference evidence="2" key="1">
    <citation type="submission" date="2022-02" db="EMBL/GenBank/DDBJ databases">
        <title>Corynebacterium sp. from urogenital microbiome.</title>
        <authorList>
            <person name="Cappelli E.A."/>
            <person name="Ribeiro T.G."/>
            <person name="Peixe L."/>
        </authorList>
    </citation>
    <scope>NUCLEOTIDE SEQUENCE</scope>
    <source>
        <strain evidence="2">C8Ua_174</strain>
    </source>
</reference>
<dbReference type="Pfam" id="PF14110">
    <property type="entry name" value="DUF4282"/>
    <property type="match status" value="1"/>
</dbReference>
<dbReference type="EMBL" id="JAKMUT010000004">
    <property type="protein sequence ID" value="MCZ9289793.1"/>
    <property type="molecule type" value="Genomic_DNA"/>
</dbReference>
<dbReference type="AlphaFoldDB" id="A0A9X3LPG0"/>
<keyword evidence="1" id="KW-0472">Membrane</keyword>
<sequence length="127" mass="13759">MGNESFLSGLFDVSFEKYTTRSFLRVLYILATIVIGLYLLFSLIGTWTNSSFLEFSAYGSYSDQGQAYAKVDLSGGDSVGGKLISSVVSIFQSIVNLAVVRIVLEVFAALTSTSAAWARIKQRGMSA</sequence>
<evidence type="ECO:0000313" key="3">
    <source>
        <dbReference type="Proteomes" id="UP001146469"/>
    </source>
</evidence>
<evidence type="ECO:0000256" key="1">
    <source>
        <dbReference type="SAM" id="Phobius"/>
    </source>
</evidence>
<keyword evidence="1" id="KW-0812">Transmembrane</keyword>
<feature type="transmembrane region" description="Helical" evidence="1">
    <location>
        <begin position="94"/>
        <end position="118"/>
    </location>
</feature>
<keyword evidence="3" id="KW-1185">Reference proteome</keyword>
<comment type="caution">
    <text evidence="2">The sequence shown here is derived from an EMBL/GenBank/DDBJ whole genome shotgun (WGS) entry which is preliminary data.</text>
</comment>